<dbReference type="AlphaFoldDB" id="W6M262"/>
<name>W6M262_9GAMM</name>
<dbReference type="EMBL" id="CBTJ020000021">
    <property type="protein sequence ID" value="CDI01542.1"/>
    <property type="molecule type" value="Genomic_DNA"/>
</dbReference>
<dbReference type="Gene3D" id="3.90.550.10">
    <property type="entry name" value="Spore Coat Polysaccharide Biosynthesis Protein SpsA, Chain A"/>
    <property type="match status" value="1"/>
</dbReference>
<dbReference type="RefSeq" id="WP_048670777.1">
    <property type="nucleotide sequence ID" value="NZ_CBTJ020000021.1"/>
</dbReference>
<comment type="caution">
    <text evidence="1">The sequence shown here is derived from an EMBL/GenBank/DDBJ whole genome shotgun (WGS) entry which is preliminary data.</text>
</comment>
<dbReference type="STRING" id="1400863.BN873_160005"/>
<accession>W6M262</accession>
<protein>
    <recommendedName>
        <fullName evidence="3">Glycosyl transferase</fullName>
    </recommendedName>
</protein>
<reference evidence="1" key="1">
    <citation type="submission" date="2013-07" db="EMBL/GenBank/DDBJ databases">
        <authorList>
            <person name="McIlroy S."/>
        </authorList>
    </citation>
    <scope>NUCLEOTIDE SEQUENCE [LARGE SCALE GENOMIC DNA]</scope>
    <source>
        <strain evidence="1">Run_A_D11</strain>
    </source>
</reference>
<dbReference type="Proteomes" id="UP000035760">
    <property type="component" value="Unassembled WGS sequence"/>
</dbReference>
<evidence type="ECO:0000313" key="1">
    <source>
        <dbReference type="EMBL" id="CDI01542.1"/>
    </source>
</evidence>
<proteinExistence type="predicted"/>
<dbReference type="OrthoDB" id="9801954at2"/>
<evidence type="ECO:0008006" key="3">
    <source>
        <dbReference type="Google" id="ProtNLM"/>
    </source>
</evidence>
<reference evidence="1" key="2">
    <citation type="submission" date="2014-03" db="EMBL/GenBank/DDBJ databases">
        <title>Candidatus Competibacter-lineage genomes retrieved from metagenomes reveal functional metabolic diversity.</title>
        <authorList>
            <person name="McIlroy S.J."/>
            <person name="Albertsen M."/>
            <person name="Andresen E.K."/>
            <person name="Saunders A.M."/>
            <person name="Kristiansen R."/>
            <person name="Stokholm-Bjerregaard M."/>
            <person name="Nielsen K.L."/>
            <person name="Nielsen P.H."/>
        </authorList>
    </citation>
    <scope>NUCLEOTIDE SEQUENCE</scope>
    <source>
        <strain evidence="1">Run_A_D11</strain>
    </source>
</reference>
<sequence>MNQTTHLFTSITANYLPKARVLAHSAKRQGADIRFHVLLCDTYPVDTDRAAEPFDSIIDVEELPVPDRESWLFGHTVVEMCTAVKALGFLEIIRRFNAEKVFYFDPDIVILSGLDGLIERLDQHSILLTPHQTMPETAQDAIIDNEIGSLKYGVFNLGFLGIRASGEGLRFLNWWAERLRDFCHDDIAGGLFTDQRWIDLAPAFFADLHILRAPSYNVATWNLTHRTAAGSLEKGITINSEPLSFYHFSGFDGGAQEIMLKKYAARDSVLFDLRRWYIAECERLGQAELGKRPCRYHAFDNGEPITKAHRILYRTRLDLRQAFPHPFQTAGDSYYQWYRFNAPGIRDSDESTTEEAMIRAQLMDTRRELEMIKRSRSWRLARSIARVVNAFR</sequence>
<organism evidence="1 2">
    <name type="scientific">Candidatus Competibacter denitrificans Run_A_D11</name>
    <dbReference type="NCBI Taxonomy" id="1400863"/>
    <lineage>
        <taxon>Bacteria</taxon>
        <taxon>Pseudomonadati</taxon>
        <taxon>Pseudomonadota</taxon>
        <taxon>Gammaproteobacteria</taxon>
        <taxon>Candidatus Competibacteraceae</taxon>
        <taxon>Candidatus Competibacter</taxon>
    </lineage>
</organism>
<dbReference type="SUPFAM" id="SSF53448">
    <property type="entry name" value="Nucleotide-diphospho-sugar transferases"/>
    <property type="match status" value="1"/>
</dbReference>
<gene>
    <name evidence="1" type="ORF">BN873_160005</name>
</gene>
<keyword evidence="2" id="KW-1185">Reference proteome</keyword>
<evidence type="ECO:0000313" key="2">
    <source>
        <dbReference type="Proteomes" id="UP000035760"/>
    </source>
</evidence>
<dbReference type="InterPro" id="IPR029044">
    <property type="entry name" value="Nucleotide-diphossugar_trans"/>
</dbReference>